<evidence type="ECO:0000259" key="3">
    <source>
        <dbReference type="PROSITE" id="PS50110"/>
    </source>
</evidence>
<reference evidence="4 5" key="1">
    <citation type="journal article" date="2016" name="Nat. Commun.">
        <title>Thousands of microbial genomes shed light on interconnected biogeochemical processes in an aquifer system.</title>
        <authorList>
            <person name="Anantharaman K."/>
            <person name="Brown C.T."/>
            <person name="Hug L.A."/>
            <person name="Sharon I."/>
            <person name="Castelle C.J."/>
            <person name="Probst A.J."/>
            <person name="Thomas B.C."/>
            <person name="Singh A."/>
            <person name="Wilkins M.J."/>
            <person name="Karaoz U."/>
            <person name="Brodie E.L."/>
            <person name="Williams K.H."/>
            <person name="Hubbard S.S."/>
            <person name="Banfield J.F."/>
        </authorList>
    </citation>
    <scope>NUCLEOTIDE SEQUENCE [LARGE SCALE GENOMIC DNA]</scope>
</reference>
<feature type="domain" description="Response regulatory" evidence="3">
    <location>
        <begin position="7"/>
        <end position="123"/>
    </location>
</feature>
<evidence type="ECO:0000256" key="2">
    <source>
        <dbReference type="PROSITE-ProRule" id="PRU00169"/>
    </source>
</evidence>
<dbReference type="Proteomes" id="UP000178068">
    <property type="component" value="Unassembled WGS sequence"/>
</dbReference>
<dbReference type="STRING" id="1802603.A3F35_02060"/>
<dbReference type="Gene3D" id="3.40.50.2300">
    <property type="match status" value="1"/>
</dbReference>
<evidence type="ECO:0000313" key="5">
    <source>
        <dbReference type="Proteomes" id="UP000178068"/>
    </source>
</evidence>
<dbReference type="Pfam" id="PF00072">
    <property type="entry name" value="Response_reg"/>
    <property type="match status" value="1"/>
</dbReference>
<feature type="modified residue" description="4-aspartylphosphate" evidence="2">
    <location>
        <position position="56"/>
    </location>
</feature>
<dbReference type="SMART" id="SM00448">
    <property type="entry name" value="REC"/>
    <property type="match status" value="1"/>
</dbReference>
<dbReference type="PANTHER" id="PTHR44591:SF3">
    <property type="entry name" value="RESPONSE REGULATORY DOMAIN-CONTAINING PROTEIN"/>
    <property type="match status" value="1"/>
</dbReference>
<accession>A0A1G1WMY8</accession>
<sequence>MGKEKIKVLLIEDEKEVLELYKLKLTLDDYDVITATSGKEGLEKAFKENPDLIYLDIKMPEMDGFEVLQRLRSEEATKTTPVVILSNFDEQEMIEKGLTLGANEYLIKSQFTPEDISSKVKNWVKE</sequence>
<protein>
    <recommendedName>
        <fullName evidence="3">Response regulatory domain-containing protein</fullName>
    </recommendedName>
</protein>
<keyword evidence="1 2" id="KW-0597">Phosphoprotein</keyword>
<dbReference type="GO" id="GO:0000160">
    <property type="term" value="P:phosphorelay signal transduction system"/>
    <property type="evidence" value="ECO:0007669"/>
    <property type="project" value="InterPro"/>
</dbReference>
<dbReference type="InterPro" id="IPR050595">
    <property type="entry name" value="Bact_response_regulator"/>
</dbReference>
<dbReference type="SUPFAM" id="SSF52172">
    <property type="entry name" value="CheY-like"/>
    <property type="match status" value="1"/>
</dbReference>
<name>A0A1G1WMY8_9BACT</name>
<proteinExistence type="predicted"/>
<dbReference type="EMBL" id="MHCZ01000042">
    <property type="protein sequence ID" value="OGY29086.1"/>
    <property type="molecule type" value="Genomic_DNA"/>
</dbReference>
<comment type="caution">
    <text evidence="4">The sequence shown here is derived from an EMBL/GenBank/DDBJ whole genome shotgun (WGS) entry which is preliminary data.</text>
</comment>
<evidence type="ECO:0000256" key="1">
    <source>
        <dbReference type="ARBA" id="ARBA00022553"/>
    </source>
</evidence>
<evidence type="ECO:0000313" key="4">
    <source>
        <dbReference type="EMBL" id="OGY29086.1"/>
    </source>
</evidence>
<dbReference type="AlphaFoldDB" id="A0A1G1WMY8"/>
<dbReference type="InterPro" id="IPR011006">
    <property type="entry name" value="CheY-like_superfamily"/>
</dbReference>
<dbReference type="InterPro" id="IPR001789">
    <property type="entry name" value="Sig_transdc_resp-reg_receiver"/>
</dbReference>
<dbReference type="PANTHER" id="PTHR44591">
    <property type="entry name" value="STRESS RESPONSE REGULATOR PROTEIN 1"/>
    <property type="match status" value="1"/>
</dbReference>
<organism evidence="4 5">
    <name type="scientific">Candidatus Woykebacteria bacterium RIFCSPHIGHO2_12_FULL_45_10</name>
    <dbReference type="NCBI Taxonomy" id="1802603"/>
    <lineage>
        <taxon>Bacteria</taxon>
        <taxon>Candidatus Woykeibacteriota</taxon>
    </lineage>
</organism>
<gene>
    <name evidence="4" type="ORF">A3F35_02060</name>
</gene>
<dbReference type="PROSITE" id="PS50110">
    <property type="entry name" value="RESPONSE_REGULATORY"/>
    <property type="match status" value="1"/>
</dbReference>